<evidence type="ECO:0000313" key="2">
    <source>
        <dbReference type="EMBL" id="KAF9523953.1"/>
    </source>
</evidence>
<gene>
    <name evidence="2" type="ORF">CPB83DRAFT_898313</name>
</gene>
<dbReference type="Proteomes" id="UP000807306">
    <property type="component" value="Unassembled WGS sequence"/>
</dbReference>
<feature type="region of interest" description="Disordered" evidence="1">
    <location>
        <begin position="28"/>
        <end position="125"/>
    </location>
</feature>
<feature type="region of interest" description="Disordered" evidence="1">
    <location>
        <begin position="713"/>
        <end position="739"/>
    </location>
</feature>
<reference evidence="2" key="1">
    <citation type="submission" date="2020-11" db="EMBL/GenBank/DDBJ databases">
        <authorList>
            <consortium name="DOE Joint Genome Institute"/>
            <person name="Ahrendt S."/>
            <person name="Riley R."/>
            <person name="Andreopoulos W."/>
            <person name="Labutti K."/>
            <person name="Pangilinan J."/>
            <person name="Ruiz-Duenas F.J."/>
            <person name="Barrasa J.M."/>
            <person name="Sanchez-Garcia M."/>
            <person name="Camarero S."/>
            <person name="Miyauchi S."/>
            <person name="Serrano A."/>
            <person name="Linde D."/>
            <person name="Babiker R."/>
            <person name="Drula E."/>
            <person name="Ayuso-Fernandez I."/>
            <person name="Pacheco R."/>
            <person name="Padilla G."/>
            <person name="Ferreira P."/>
            <person name="Barriuso J."/>
            <person name="Kellner H."/>
            <person name="Castanera R."/>
            <person name="Alfaro M."/>
            <person name="Ramirez L."/>
            <person name="Pisabarro A.G."/>
            <person name="Kuo A."/>
            <person name="Tritt A."/>
            <person name="Lipzen A."/>
            <person name="He G."/>
            <person name="Yan M."/>
            <person name="Ng V."/>
            <person name="Cullen D."/>
            <person name="Martin F."/>
            <person name="Rosso M.-N."/>
            <person name="Henrissat B."/>
            <person name="Hibbett D."/>
            <person name="Martinez A.T."/>
            <person name="Grigoriev I.V."/>
        </authorList>
    </citation>
    <scope>NUCLEOTIDE SEQUENCE</scope>
    <source>
        <strain evidence="2">CBS 506.95</strain>
    </source>
</reference>
<proteinExistence type="predicted"/>
<feature type="compositionally biased region" description="Basic residues" evidence="1">
    <location>
        <begin position="436"/>
        <end position="445"/>
    </location>
</feature>
<dbReference type="EMBL" id="MU157907">
    <property type="protein sequence ID" value="KAF9523953.1"/>
    <property type="molecule type" value="Genomic_DNA"/>
</dbReference>
<feature type="compositionally biased region" description="Polar residues" evidence="1">
    <location>
        <begin position="258"/>
        <end position="291"/>
    </location>
</feature>
<name>A0A9P6JKH2_9AGAR</name>
<feature type="region of interest" description="Disordered" evidence="1">
    <location>
        <begin position="1"/>
        <end position="20"/>
    </location>
</feature>
<feature type="compositionally biased region" description="Basic and acidic residues" evidence="1">
    <location>
        <begin position="446"/>
        <end position="458"/>
    </location>
</feature>
<comment type="caution">
    <text evidence="2">The sequence shown here is derived from an EMBL/GenBank/DDBJ whole genome shotgun (WGS) entry which is preliminary data.</text>
</comment>
<feature type="region of interest" description="Disordered" evidence="1">
    <location>
        <begin position="492"/>
        <end position="518"/>
    </location>
</feature>
<feature type="compositionally biased region" description="Polar residues" evidence="1">
    <location>
        <begin position="499"/>
        <end position="508"/>
    </location>
</feature>
<feature type="compositionally biased region" description="Low complexity" evidence="1">
    <location>
        <begin position="94"/>
        <end position="116"/>
    </location>
</feature>
<feature type="compositionally biased region" description="Basic and acidic residues" evidence="1">
    <location>
        <begin position="237"/>
        <end position="254"/>
    </location>
</feature>
<sequence length="777" mass="88055">MSNRTKAPRDPWHSNAKKMHFKAGLYLGTEKTMVRPPENIETQTPYEFEGPPDDDSDTDNSMADAPTAASGGPKGASSLTPAGEMDTEPDGNRTTQPLQTPLPSTTAPPLLPSLPSHGQPVASASANQAWSFNIDPASALFTGPSNPKRPLDEDSRHDKRQRVGSILQPSVWLGERYEELVATNRLQKTMLERQTAAINSAQQAMDDMQAEQLRMLEQQRKLQQRLALMEDERRKLTETTKAEVEGLRARHETEVATAVQQSRRNASRAQSVPLSSGSNSLGQGHAATSNDNDQDMEDADESTRTHKNSMQSKVSGPNWQNLRRKEQNQRAARRVRLQSPLFMPEPDEGPAPTVNRDTQPSTVQPPPVPQTPSTSRSRDLPRHRRSASGEHSDSDEDVVMPSSAAIERMADGGIRLTQATLMEMMTTAAQTALRFSPRKPRRVQRGRLEEHRRKSKLDNEKEAIPKENKNIFNGFVRDTFKNLFDLELDEDFTSHEPPTKQQVTNFNSGRGEGPKKDDLRIDMRGKIRSAWNIEVTNIIFDEFIKLKATPGWDGLGNPSDAYFLDMIESKMTRVRSHWKAAQPRLKESGDVETNGDVEERMVETKSSRERVVRVRARRITKFNSRLLIVEKMIEIREAERVRNPEEASDLPSWKWLLKLLRTLGEDGTSSDESDIDERTCSPVCRVKQMDWRRNVDYELRLIDKQRWVDRDVGSGRGAKPMTRIREDGNGSSSREAPKGLPRAVYDKDWVEALNSYEIRKLCISEEEFNWIRIRRQT</sequence>
<evidence type="ECO:0000313" key="3">
    <source>
        <dbReference type="Proteomes" id="UP000807306"/>
    </source>
</evidence>
<keyword evidence="3" id="KW-1185">Reference proteome</keyword>
<organism evidence="2 3">
    <name type="scientific">Crepidotus variabilis</name>
    <dbReference type="NCBI Taxonomy" id="179855"/>
    <lineage>
        <taxon>Eukaryota</taxon>
        <taxon>Fungi</taxon>
        <taxon>Dikarya</taxon>
        <taxon>Basidiomycota</taxon>
        <taxon>Agaricomycotina</taxon>
        <taxon>Agaricomycetes</taxon>
        <taxon>Agaricomycetidae</taxon>
        <taxon>Agaricales</taxon>
        <taxon>Agaricineae</taxon>
        <taxon>Crepidotaceae</taxon>
        <taxon>Crepidotus</taxon>
    </lineage>
</organism>
<protein>
    <submittedName>
        <fullName evidence="2">Uncharacterized protein</fullName>
    </submittedName>
</protein>
<dbReference type="AlphaFoldDB" id="A0A9P6JKH2"/>
<accession>A0A9P6JKH2</accession>
<feature type="region of interest" description="Disordered" evidence="1">
    <location>
        <begin position="434"/>
        <end position="458"/>
    </location>
</feature>
<evidence type="ECO:0000256" key="1">
    <source>
        <dbReference type="SAM" id="MobiDB-lite"/>
    </source>
</evidence>
<feature type="region of interest" description="Disordered" evidence="1">
    <location>
        <begin position="137"/>
        <end position="163"/>
    </location>
</feature>
<dbReference type="OrthoDB" id="3070190at2759"/>
<feature type="region of interest" description="Disordered" evidence="1">
    <location>
        <begin position="237"/>
        <end position="400"/>
    </location>
</feature>
<feature type="compositionally biased region" description="Polar residues" evidence="1">
    <location>
        <begin position="308"/>
        <end position="321"/>
    </location>
</feature>